<feature type="transmembrane region" description="Helical" evidence="1">
    <location>
        <begin position="118"/>
        <end position="137"/>
    </location>
</feature>
<feature type="transmembrane region" description="Helical" evidence="1">
    <location>
        <begin position="243"/>
        <end position="265"/>
    </location>
</feature>
<evidence type="ECO:0000256" key="1">
    <source>
        <dbReference type="SAM" id="Phobius"/>
    </source>
</evidence>
<proteinExistence type="predicted"/>
<feature type="transmembrane region" description="Helical" evidence="1">
    <location>
        <begin position="271"/>
        <end position="292"/>
    </location>
</feature>
<feature type="transmembrane region" description="Helical" evidence="1">
    <location>
        <begin position="172"/>
        <end position="190"/>
    </location>
</feature>
<gene>
    <name evidence="2" type="ORF">UFOPK2683_00661</name>
</gene>
<organism evidence="2">
    <name type="scientific">freshwater metagenome</name>
    <dbReference type="NCBI Taxonomy" id="449393"/>
    <lineage>
        <taxon>unclassified sequences</taxon>
        <taxon>metagenomes</taxon>
        <taxon>ecological metagenomes</taxon>
    </lineage>
</organism>
<protein>
    <submittedName>
        <fullName evidence="2">Unannotated protein</fullName>
    </submittedName>
</protein>
<accession>A0A6J6RC73</accession>
<feature type="transmembrane region" description="Helical" evidence="1">
    <location>
        <begin position="143"/>
        <end position="165"/>
    </location>
</feature>
<evidence type="ECO:0000313" key="2">
    <source>
        <dbReference type="EMBL" id="CAB4721610.1"/>
    </source>
</evidence>
<sequence>MAVDQRAQLCGSLLAHGPTGAGVVVGVGVTGTGSSTNTNEASATAATAITALITTATVFAAPVHALPPPGSKGVSTGEAGAGMLITANSTVPSTTCPSARLLAMGNWLRSPRVRLNKLRVFWVAVPVLVGPLFNSALNSQTSAGKLVGLVFLWIAWGIGLVGVLTPRPAGLTALRIIAPALLVVAIISAASCPAPADWKIIIGLIGALAVVGLVTDPTFARTAVNGVAYGDESRYPLRTPPGLFFGPVPLARAVAVIGLVSGPWALAANNYALAVVGFVVGIPLALGAARILHTLSRRWLVLVPAGVVLVDSLTIADPVLMVRRHIRVVRKVPGTATVSAGTLDLRLGASWGTIRVELDGETDLVRTRRGESKTLRPHSLVVAINGRRALLTDLPHRRITVA</sequence>
<name>A0A6J6RC73_9ZZZZ</name>
<reference evidence="2" key="1">
    <citation type="submission" date="2020-05" db="EMBL/GenBank/DDBJ databases">
        <authorList>
            <person name="Chiriac C."/>
            <person name="Salcher M."/>
            <person name="Ghai R."/>
            <person name="Kavagutti S V."/>
        </authorList>
    </citation>
    <scope>NUCLEOTIDE SEQUENCE</scope>
</reference>
<dbReference type="EMBL" id="CAEZYK010000029">
    <property type="protein sequence ID" value="CAB4721610.1"/>
    <property type="molecule type" value="Genomic_DNA"/>
</dbReference>
<keyword evidence="1" id="KW-0812">Transmembrane</keyword>
<feature type="transmembrane region" description="Helical" evidence="1">
    <location>
        <begin position="196"/>
        <end position="215"/>
    </location>
</feature>
<keyword evidence="1" id="KW-0472">Membrane</keyword>
<feature type="transmembrane region" description="Helical" evidence="1">
    <location>
        <begin position="299"/>
        <end position="321"/>
    </location>
</feature>
<dbReference type="AlphaFoldDB" id="A0A6J6RC73"/>
<keyword evidence="1" id="KW-1133">Transmembrane helix</keyword>